<evidence type="ECO:0000259" key="1">
    <source>
        <dbReference type="Pfam" id="PF02627"/>
    </source>
</evidence>
<dbReference type="SUPFAM" id="SSF69118">
    <property type="entry name" value="AhpD-like"/>
    <property type="match status" value="1"/>
</dbReference>
<dbReference type="NCBIfam" id="TIGR00778">
    <property type="entry name" value="ahpD_dom"/>
    <property type="match status" value="1"/>
</dbReference>
<dbReference type="Pfam" id="PF02627">
    <property type="entry name" value="CMD"/>
    <property type="match status" value="1"/>
</dbReference>
<reference evidence="2" key="1">
    <citation type="submission" date="2020-02" db="EMBL/GenBank/DDBJ databases">
        <authorList>
            <person name="Meier V. D."/>
        </authorList>
    </citation>
    <scope>NUCLEOTIDE SEQUENCE</scope>
    <source>
        <strain evidence="2">AVDCRST_MAG32</strain>
    </source>
</reference>
<proteinExistence type="predicted"/>
<feature type="domain" description="Carboxymuconolactone decarboxylase-like" evidence="1">
    <location>
        <begin position="11"/>
        <end position="87"/>
    </location>
</feature>
<protein>
    <recommendedName>
        <fullName evidence="1">Carboxymuconolactone decarboxylase-like domain-containing protein</fullName>
    </recommendedName>
</protein>
<dbReference type="PANTHER" id="PTHR35446">
    <property type="entry name" value="SI:CH211-175M2.5"/>
    <property type="match status" value="1"/>
</dbReference>
<dbReference type="GO" id="GO:0051920">
    <property type="term" value="F:peroxiredoxin activity"/>
    <property type="evidence" value="ECO:0007669"/>
    <property type="project" value="InterPro"/>
</dbReference>
<dbReference type="PANTHER" id="PTHR35446:SF2">
    <property type="entry name" value="CARBOXYMUCONOLACTONE DECARBOXYLASE-LIKE DOMAIN-CONTAINING PROTEIN"/>
    <property type="match status" value="1"/>
</dbReference>
<name>A0A6J4NUE2_9ACTN</name>
<dbReference type="EMBL" id="CADCUM010000107">
    <property type="protein sequence ID" value="CAA9397956.1"/>
    <property type="molecule type" value="Genomic_DNA"/>
</dbReference>
<evidence type="ECO:0000313" key="2">
    <source>
        <dbReference type="EMBL" id="CAA9397956.1"/>
    </source>
</evidence>
<dbReference type="NCBIfam" id="TIGR01926">
    <property type="entry name" value="peroxid_rel"/>
    <property type="match status" value="1"/>
</dbReference>
<sequence length="170" mass="18456">MTLLDVFRAHPATYRPLLDYHEAVMRGPSAFTVAERELMAAYVSGLNACGYCLGVHRVTAERFGVDRDLLDGLLTDLDHARGVDDRMRAVLRYVGQLTVAPAALTRDDAVAVLEAGWGEDALHDAASVCGLFNLMNRIVDGMGVTADDDYLDISGRRLAEGGYAALKELL</sequence>
<dbReference type="InterPro" id="IPR029032">
    <property type="entry name" value="AhpD-like"/>
</dbReference>
<dbReference type="InterPro" id="IPR010195">
    <property type="entry name" value="Uncharacterised_peroxidase-rel"/>
</dbReference>
<gene>
    <name evidence="2" type="ORF">AVDCRST_MAG32-2799</name>
</gene>
<dbReference type="AlphaFoldDB" id="A0A6J4NUE2"/>
<dbReference type="InterPro" id="IPR004675">
    <property type="entry name" value="AhpD_core"/>
</dbReference>
<dbReference type="InterPro" id="IPR003779">
    <property type="entry name" value="CMD-like"/>
</dbReference>
<dbReference type="Gene3D" id="1.20.1290.10">
    <property type="entry name" value="AhpD-like"/>
    <property type="match status" value="1"/>
</dbReference>
<organism evidence="2">
    <name type="scientific">uncultured Nocardioides sp</name>
    <dbReference type="NCBI Taxonomy" id="198441"/>
    <lineage>
        <taxon>Bacteria</taxon>
        <taxon>Bacillati</taxon>
        <taxon>Actinomycetota</taxon>
        <taxon>Actinomycetes</taxon>
        <taxon>Propionibacteriales</taxon>
        <taxon>Nocardioidaceae</taxon>
        <taxon>Nocardioides</taxon>
        <taxon>environmental samples</taxon>
    </lineage>
</organism>
<accession>A0A6J4NUE2</accession>